<evidence type="ECO:0000313" key="2">
    <source>
        <dbReference type="EMBL" id="TQR87270.1"/>
    </source>
</evidence>
<evidence type="ECO:0008006" key="4">
    <source>
        <dbReference type="Google" id="ProtNLM"/>
    </source>
</evidence>
<dbReference type="AlphaFoldDB" id="A0A544W4V0"/>
<protein>
    <recommendedName>
        <fullName evidence="4">Rieske domain-containing protein</fullName>
    </recommendedName>
</protein>
<comment type="caution">
    <text evidence="2">The sequence shown here is derived from an EMBL/GenBank/DDBJ whole genome shotgun (WGS) entry which is preliminary data.</text>
</comment>
<evidence type="ECO:0000313" key="3">
    <source>
        <dbReference type="Proteomes" id="UP000315759"/>
    </source>
</evidence>
<organism evidence="2 3">
    <name type="scientific">Mycolicibacterium hodleri</name>
    <dbReference type="NCBI Taxonomy" id="49897"/>
    <lineage>
        <taxon>Bacteria</taxon>
        <taxon>Bacillati</taxon>
        <taxon>Actinomycetota</taxon>
        <taxon>Actinomycetes</taxon>
        <taxon>Mycobacteriales</taxon>
        <taxon>Mycobacteriaceae</taxon>
        <taxon>Mycolicibacterium</taxon>
    </lineage>
</organism>
<dbReference type="GO" id="GO:0051537">
    <property type="term" value="F:2 iron, 2 sulfur cluster binding"/>
    <property type="evidence" value="ECO:0007669"/>
    <property type="project" value="InterPro"/>
</dbReference>
<accession>A0A544W4V0</accession>
<dbReference type="Gene3D" id="2.102.10.10">
    <property type="entry name" value="Rieske [2Fe-2S] iron-sulphur domain"/>
    <property type="match status" value="1"/>
</dbReference>
<evidence type="ECO:0000256" key="1">
    <source>
        <dbReference type="SAM" id="MobiDB-lite"/>
    </source>
</evidence>
<gene>
    <name evidence="2" type="ORF">D8S82_07760</name>
</gene>
<dbReference type="EMBL" id="VIFX01000007">
    <property type="protein sequence ID" value="TQR87270.1"/>
    <property type="molecule type" value="Genomic_DNA"/>
</dbReference>
<proteinExistence type="predicted"/>
<dbReference type="RefSeq" id="WP_142551514.1">
    <property type="nucleotide sequence ID" value="NZ_VIFX01000007.1"/>
</dbReference>
<dbReference type="Proteomes" id="UP000315759">
    <property type="component" value="Unassembled WGS sequence"/>
</dbReference>
<sequence length="249" mass="25818">MTAAARRPNLLAPSPSGRHPSADTRDWTDTWVCVGVAEQLTEMGAVLPATIGYHAVHVRRTATGLVAAVNARPFGGCASIPVHCGSTRNVKCPHLACAFSADGGVLDDTNDPVGRQRAEFVGDGRRTVVLPLVQWSSLLFTTVTLTSAPPHPLEAVPAPLPATAVGSAVLPGNWLTTPPRVASAVVDAIGGDVVDVAPNLTLIHHGHRRTLAVFSKPAGQSRSTVTWAHLGPTPALDVAATLWGTSPTS</sequence>
<dbReference type="SUPFAM" id="SSF50022">
    <property type="entry name" value="ISP domain"/>
    <property type="match status" value="1"/>
</dbReference>
<name>A0A544W4V0_9MYCO</name>
<reference evidence="2 3" key="1">
    <citation type="submission" date="2018-10" db="EMBL/GenBank/DDBJ databases">
        <title>Draft genome of Mycobacterium hodleri strain B.</title>
        <authorList>
            <person name="Amande T.J."/>
            <person name="Mcgenity T.J."/>
        </authorList>
    </citation>
    <scope>NUCLEOTIDE SEQUENCE [LARGE SCALE GENOMIC DNA]</scope>
    <source>
        <strain evidence="2 3">B</strain>
    </source>
</reference>
<keyword evidence="3" id="KW-1185">Reference proteome</keyword>
<dbReference type="InterPro" id="IPR036922">
    <property type="entry name" value="Rieske_2Fe-2S_sf"/>
</dbReference>
<feature type="region of interest" description="Disordered" evidence="1">
    <location>
        <begin position="1"/>
        <end position="24"/>
    </location>
</feature>